<dbReference type="PROSITE" id="PS00653">
    <property type="entry name" value="GLYCOSYL_HYDROL_F1_2"/>
    <property type="match status" value="1"/>
</dbReference>
<keyword evidence="1" id="KW-0378">Hydrolase</keyword>
<accession>A0A1G6ASG8</accession>
<dbReference type="InterPro" id="IPR033132">
    <property type="entry name" value="GH_1_N_CS"/>
</dbReference>
<dbReference type="PRINTS" id="PR00131">
    <property type="entry name" value="GLHYDRLASE1"/>
</dbReference>
<keyword evidence="4" id="KW-1185">Reference proteome</keyword>
<dbReference type="Gene3D" id="3.20.20.80">
    <property type="entry name" value="Glycosidases"/>
    <property type="match status" value="1"/>
</dbReference>
<proteinExistence type="inferred from homology"/>
<comment type="similarity">
    <text evidence="2">Belongs to the glycosyl hydrolase 1 family.</text>
</comment>
<organism evidence="3 4">
    <name type="scientific">Streptococcus henryi</name>
    <dbReference type="NCBI Taxonomy" id="439219"/>
    <lineage>
        <taxon>Bacteria</taxon>
        <taxon>Bacillati</taxon>
        <taxon>Bacillota</taxon>
        <taxon>Bacilli</taxon>
        <taxon>Lactobacillales</taxon>
        <taxon>Streptococcaceae</taxon>
        <taxon>Streptococcus</taxon>
    </lineage>
</organism>
<evidence type="ECO:0000256" key="1">
    <source>
        <dbReference type="ARBA" id="ARBA00023295"/>
    </source>
</evidence>
<dbReference type="GO" id="GO:0016052">
    <property type="term" value="P:carbohydrate catabolic process"/>
    <property type="evidence" value="ECO:0007669"/>
    <property type="project" value="TreeGrafter"/>
</dbReference>
<dbReference type="EMBL" id="FMXP01000006">
    <property type="protein sequence ID" value="SDB11336.1"/>
    <property type="molecule type" value="Genomic_DNA"/>
</dbReference>
<dbReference type="InterPro" id="IPR017853">
    <property type="entry name" value="GH"/>
</dbReference>
<dbReference type="RefSeq" id="WP_074485442.1">
    <property type="nucleotide sequence ID" value="NZ_FMXP01000006.1"/>
</dbReference>
<dbReference type="PANTHER" id="PTHR10353:SF122">
    <property type="entry name" value="6-PHOSPHO-BETA-GLUCOSIDASE ASCB-RELATED"/>
    <property type="match status" value="1"/>
</dbReference>
<evidence type="ECO:0000256" key="2">
    <source>
        <dbReference type="RuleBase" id="RU003690"/>
    </source>
</evidence>
<dbReference type="PANTHER" id="PTHR10353">
    <property type="entry name" value="GLYCOSYL HYDROLASE"/>
    <property type="match status" value="1"/>
</dbReference>
<dbReference type="Proteomes" id="UP000182508">
    <property type="component" value="Unassembled WGS sequence"/>
</dbReference>
<dbReference type="AlphaFoldDB" id="A0A1G6ASG8"/>
<name>A0A1G6ASG8_9STRE</name>
<dbReference type="GO" id="GO:0005829">
    <property type="term" value="C:cytosol"/>
    <property type="evidence" value="ECO:0007669"/>
    <property type="project" value="TreeGrafter"/>
</dbReference>
<sequence>MNSHKFPEDFLWGGATAANQYEGGYREGGKGLNTSDVLTNGSHTVARRITWRNPDTGETGSTGMGFGAQMEVPEGAVLDVIDGEYYPSHVATDFYHHYKEDIALFAEQGFKCFRLSINWARIFPNGDDERPNQVGIDFYHSVFDECLKYGIEPLVTISHYETPLGLTNKYGGWLDRKVVDFYLNLCRVLFTEYRDKVKYWMTFNEINIMGMAPYMGGGLIKSDEQSKAQAAHHQFVASAKAVQLARELSPNAKVGMMVAYGVTYGETCNPADQLMVMEGSHWAHFYTDVQCRGKYPNYKLKEYERNGIDLQMEKDDLEILANGTVAFIGFSYYSTHVASAVKAAEQGGNFMAGVKNPYLEANAWGWQIDPTGLRIALNTLWERYELPLWIVENGLGFEDVLEEDGSIHDDYRIAYMKGHIESMADAINLDGVNLIGYTPWGCIDLVSAGTGEMRKRYGMIYVDRDDSGQGSLERRRKDSFYWYQKVIQSNGTELD</sequence>
<dbReference type="GO" id="GO:0008422">
    <property type="term" value="F:beta-glucosidase activity"/>
    <property type="evidence" value="ECO:0007669"/>
    <property type="project" value="TreeGrafter"/>
</dbReference>
<protein>
    <submittedName>
        <fullName evidence="3">6-phospho-beta-glucosidase</fullName>
    </submittedName>
</protein>
<dbReference type="SUPFAM" id="SSF51445">
    <property type="entry name" value="(Trans)glycosidases"/>
    <property type="match status" value="1"/>
</dbReference>
<gene>
    <name evidence="3" type="ORF">SAMN02910293_00600</name>
</gene>
<dbReference type="InterPro" id="IPR001360">
    <property type="entry name" value="Glyco_hydro_1"/>
</dbReference>
<evidence type="ECO:0000313" key="4">
    <source>
        <dbReference type="Proteomes" id="UP000182508"/>
    </source>
</evidence>
<dbReference type="Pfam" id="PF00232">
    <property type="entry name" value="Glyco_hydro_1"/>
    <property type="match status" value="2"/>
</dbReference>
<keyword evidence="1" id="KW-0326">Glycosidase</keyword>
<reference evidence="3 4" key="1">
    <citation type="submission" date="2016-10" db="EMBL/GenBank/DDBJ databases">
        <authorList>
            <person name="de Groot N.N."/>
        </authorList>
    </citation>
    <scope>NUCLEOTIDE SEQUENCE [LARGE SCALE GENOMIC DNA]</scope>
    <source>
        <strain evidence="3 4">A-4</strain>
    </source>
</reference>
<dbReference type="eggNOG" id="COG2723">
    <property type="taxonomic scope" value="Bacteria"/>
</dbReference>
<dbReference type="STRING" id="439219.SAMN02910293_00600"/>
<evidence type="ECO:0000313" key="3">
    <source>
        <dbReference type="EMBL" id="SDB11336.1"/>
    </source>
</evidence>